<reference evidence="1 2" key="1">
    <citation type="submission" date="2016-10" db="EMBL/GenBank/DDBJ databases">
        <authorList>
            <person name="de Groot N.N."/>
        </authorList>
    </citation>
    <scope>NUCLEOTIDE SEQUENCE [LARGE SCALE GENOMIC DNA]</scope>
    <source>
        <strain evidence="1 2">CGMCC 1.3702</strain>
    </source>
</reference>
<evidence type="ECO:0008006" key="3">
    <source>
        <dbReference type="Google" id="ProtNLM"/>
    </source>
</evidence>
<dbReference type="EMBL" id="FOJW01000006">
    <property type="protein sequence ID" value="SFB07408.1"/>
    <property type="molecule type" value="Genomic_DNA"/>
</dbReference>
<accession>A0A1I0Y4P7</accession>
<dbReference type="RefSeq" id="WP_090236892.1">
    <property type="nucleotide sequence ID" value="NZ_FOJW01000006.1"/>
</dbReference>
<organism evidence="1 2">
    <name type="scientific">Lentibacillus halodurans</name>
    <dbReference type="NCBI Taxonomy" id="237679"/>
    <lineage>
        <taxon>Bacteria</taxon>
        <taxon>Bacillati</taxon>
        <taxon>Bacillota</taxon>
        <taxon>Bacilli</taxon>
        <taxon>Bacillales</taxon>
        <taxon>Bacillaceae</taxon>
        <taxon>Lentibacillus</taxon>
    </lineage>
</organism>
<keyword evidence="2" id="KW-1185">Reference proteome</keyword>
<evidence type="ECO:0000313" key="2">
    <source>
        <dbReference type="Proteomes" id="UP000198642"/>
    </source>
</evidence>
<dbReference type="InterPro" id="IPR012347">
    <property type="entry name" value="Ferritin-like"/>
</dbReference>
<proteinExistence type="predicted"/>
<dbReference type="Pfam" id="PF11553">
    <property type="entry name" value="DUF3231"/>
    <property type="match status" value="2"/>
</dbReference>
<dbReference type="Gene3D" id="1.20.1260.10">
    <property type="match status" value="2"/>
</dbReference>
<dbReference type="OrthoDB" id="1675670at2"/>
<name>A0A1I0Y4P7_9BACI</name>
<dbReference type="InterPro" id="IPR021617">
    <property type="entry name" value="DUF3231"/>
</dbReference>
<gene>
    <name evidence="1" type="ORF">SAMN04488072_106206</name>
</gene>
<dbReference type="Proteomes" id="UP000198642">
    <property type="component" value="Unassembled WGS sequence"/>
</dbReference>
<protein>
    <recommendedName>
        <fullName evidence="3">DUF3231 family protein</fullName>
    </recommendedName>
</protein>
<evidence type="ECO:0000313" key="1">
    <source>
        <dbReference type="EMBL" id="SFB07408.1"/>
    </source>
</evidence>
<dbReference type="AlphaFoldDB" id="A0A1I0Y4P7"/>
<sequence length="329" mass="37395">MTTPIPISSSELGTLWIVYQKKTMMLRVIEHFMEHSQDPEVTEILQLFHQKEADFVIEIAGIFRQEGAAVPVGYTENDIIRDTPPLFDELFSMMYLRLMMKIASGIHALHLGMSYRQDLINLYRRCSEFAEDYCEKTTQFLLDKGVLQKSPAVNLPERAVFAKQKDYRSGFSGHKRSLNTVEVSYLYQGIESNVTGMKLMTGFSQVAKEKQVQKYFFRGKELSKKIISKFGDILLESDVNVPVTAAGLVTNSRTAPFSDKLMMYNTSLLTSFGLGSNMIGTSFSLRKDLPLKMITTAKDVFNFANDGGDIMIEYGWTEEPPQMEDRTQN</sequence>